<dbReference type="InterPro" id="IPR000297">
    <property type="entry name" value="PPIase_PpiC"/>
</dbReference>
<keyword evidence="2" id="KW-1003">Cell membrane</keyword>
<organism evidence="14 15">
    <name type="scientific">Balneatrix alpica</name>
    <dbReference type="NCBI Taxonomy" id="75684"/>
    <lineage>
        <taxon>Bacteria</taxon>
        <taxon>Pseudomonadati</taxon>
        <taxon>Pseudomonadota</taxon>
        <taxon>Gammaproteobacteria</taxon>
        <taxon>Oceanospirillales</taxon>
        <taxon>Balneatrichaceae</taxon>
        <taxon>Balneatrix</taxon>
    </lineage>
</organism>
<sequence length="621" mass="69083">MLQNIRDNSSGLVSKILVGLIAITFALWGVDSLFTLSAGSDAPAKVNGEEVSRQALLQTVELQRRQLLNQMGGNIDPALLDDNRLQRQALDRLIEEEVVLQQAAKLGLGVSDELMDQMIVRTPDFHVEGKFDQERFQQVLRNVGLTPLLYRELLRRDLLINQVRSAISASEFMLPQELETLLLLDRQQRDARIQVFKADDYEAQVQLDDAALQAFYQANLNSYRAPEQVVLRYVALRKADLLQEVNVDEAELQTAYQQHLASLQARKQQQVAHILVEVSDEQNEEAAKARIAEVQAKLQAGESFAELASQFSDDASSAEQGGDLGFIEPGLLEPVLDEALAQLEEGAVSAPVRSSFGYHLLTVIKEQEETPPSFADMRAELEQQVKQRQVDTLFVERAEKLADLSFTSPDLQEPADALGLQVEETPAFDRAGGEGIAASQRLLSKVFDPEFIKAGENSEPIEVDADTLVVVRIKEHKPERQLELAEVKDRVQAEARRQEAQKLAAAAAAEQLASVKADASQAAQWPLFEGLTRNAQEQDPQLLQGLFAMPHPQQQPSVAQLTLSNGDQALVQLLKVQPGEVKDLPADQLQSLRGFMASQQGQELFQHFNRELLKKAEIERF</sequence>
<accession>A0ABV5Z8H2</accession>
<evidence type="ECO:0000256" key="12">
    <source>
        <dbReference type="SAM" id="Phobius"/>
    </source>
</evidence>
<dbReference type="PROSITE" id="PS01096">
    <property type="entry name" value="PPIC_PPIASE_1"/>
    <property type="match status" value="1"/>
</dbReference>
<keyword evidence="7" id="KW-0143">Chaperone</keyword>
<dbReference type="SUPFAM" id="SSF54534">
    <property type="entry name" value="FKBP-like"/>
    <property type="match status" value="1"/>
</dbReference>
<dbReference type="PANTHER" id="PTHR47529:SF1">
    <property type="entry name" value="PERIPLASMIC CHAPERONE PPID"/>
    <property type="match status" value="1"/>
</dbReference>
<comment type="caution">
    <text evidence="14">The sequence shown here is derived from an EMBL/GenBank/DDBJ whole genome shotgun (WGS) entry which is preliminary data.</text>
</comment>
<dbReference type="Pfam" id="PF13624">
    <property type="entry name" value="SurA_N_3"/>
    <property type="match status" value="1"/>
</dbReference>
<dbReference type="Gene3D" id="1.10.4030.10">
    <property type="entry name" value="Porin chaperone SurA, peptide-binding domain"/>
    <property type="match status" value="1"/>
</dbReference>
<keyword evidence="6 12" id="KW-0472">Membrane</keyword>
<dbReference type="InterPro" id="IPR052029">
    <property type="entry name" value="PpiD_chaperone"/>
</dbReference>
<dbReference type="EMBL" id="JBHLZN010000001">
    <property type="protein sequence ID" value="MFB9885550.1"/>
    <property type="molecule type" value="Genomic_DNA"/>
</dbReference>
<feature type="transmembrane region" description="Helical" evidence="12">
    <location>
        <begin position="12"/>
        <end position="30"/>
    </location>
</feature>
<dbReference type="Gene3D" id="3.10.50.40">
    <property type="match status" value="1"/>
</dbReference>
<dbReference type="RefSeq" id="WP_027313643.1">
    <property type="nucleotide sequence ID" value="NZ_JAUESS010000017.1"/>
</dbReference>
<dbReference type="InterPro" id="IPR023058">
    <property type="entry name" value="PPIase_PpiC_CS"/>
</dbReference>
<dbReference type="InterPro" id="IPR046357">
    <property type="entry name" value="PPIase_dom_sf"/>
</dbReference>
<comment type="subcellular location">
    <subcellularLocation>
        <location evidence="1">Cell inner membrane</location>
        <topology evidence="1">Single-pass type II membrane protein</topology>
        <orientation evidence="1">Periplasmic side</orientation>
    </subcellularLocation>
</comment>
<evidence type="ECO:0000259" key="13">
    <source>
        <dbReference type="PROSITE" id="PS50198"/>
    </source>
</evidence>
<keyword evidence="3" id="KW-0997">Cell inner membrane</keyword>
<evidence type="ECO:0000256" key="7">
    <source>
        <dbReference type="ARBA" id="ARBA00023186"/>
    </source>
</evidence>
<reference evidence="14 15" key="1">
    <citation type="submission" date="2024-09" db="EMBL/GenBank/DDBJ databases">
        <authorList>
            <person name="Sun Q."/>
            <person name="Mori K."/>
        </authorList>
    </citation>
    <scope>NUCLEOTIDE SEQUENCE [LARGE SCALE GENOMIC DNA]</scope>
    <source>
        <strain evidence="14 15">ATCC 51285</strain>
    </source>
</reference>
<evidence type="ECO:0000313" key="14">
    <source>
        <dbReference type="EMBL" id="MFB9885550.1"/>
    </source>
</evidence>
<keyword evidence="15" id="KW-1185">Reference proteome</keyword>
<evidence type="ECO:0000256" key="11">
    <source>
        <dbReference type="PROSITE-ProRule" id="PRU00278"/>
    </source>
</evidence>
<comment type="similarity">
    <text evidence="8">Belongs to the PpiD chaperone family.</text>
</comment>
<evidence type="ECO:0000256" key="3">
    <source>
        <dbReference type="ARBA" id="ARBA00022519"/>
    </source>
</evidence>
<keyword evidence="4 12" id="KW-0812">Transmembrane</keyword>
<evidence type="ECO:0000256" key="1">
    <source>
        <dbReference type="ARBA" id="ARBA00004382"/>
    </source>
</evidence>
<evidence type="ECO:0000256" key="10">
    <source>
        <dbReference type="ARBA" id="ARBA00042775"/>
    </source>
</evidence>
<protein>
    <recommendedName>
        <fullName evidence="9">Periplasmic chaperone PpiD</fullName>
    </recommendedName>
    <alternativeName>
        <fullName evidence="10">Periplasmic folding chaperone</fullName>
    </alternativeName>
</protein>
<dbReference type="SUPFAM" id="SSF109998">
    <property type="entry name" value="Triger factor/SurA peptide-binding domain-like"/>
    <property type="match status" value="1"/>
</dbReference>
<proteinExistence type="inferred from homology"/>
<evidence type="ECO:0000256" key="5">
    <source>
        <dbReference type="ARBA" id="ARBA00022989"/>
    </source>
</evidence>
<feature type="domain" description="PpiC" evidence="13">
    <location>
        <begin position="266"/>
        <end position="365"/>
    </location>
</feature>
<keyword evidence="11" id="KW-0413">Isomerase</keyword>
<dbReference type="PROSITE" id="PS50198">
    <property type="entry name" value="PPIC_PPIASE_2"/>
    <property type="match status" value="1"/>
</dbReference>
<evidence type="ECO:0000313" key="15">
    <source>
        <dbReference type="Proteomes" id="UP001589628"/>
    </source>
</evidence>
<evidence type="ECO:0000256" key="6">
    <source>
        <dbReference type="ARBA" id="ARBA00023136"/>
    </source>
</evidence>
<keyword evidence="11" id="KW-0697">Rotamase</keyword>
<gene>
    <name evidence="14" type="ORF">ACFFLH_03900</name>
</gene>
<evidence type="ECO:0000256" key="8">
    <source>
        <dbReference type="ARBA" id="ARBA00038408"/>
    </source>
</evidence>
<evidence type="ECO:0000256" key="9">
    <source>
        <dbReference type="ARBA" id="ARBA00040743"/>
    </source>
</evidence>
<dbReference type="InterPro" id="IPR027304">
    <property type="entry name" value="Trigger_fact/SurA_dom_sf"/>
</dbReference>
<dbReference type="PANTHER" id="PTHR47529">
    <property type="entry name" value="PEPTIDYL-PROLYL CIS-TRANS ISOMERASE D"/>
    <property type="match status" value="1"/>
</dbReference>
<dbReference type="Proteomes" id="UP001589628">
    <property type="component" value="Unassembled WGS sequence"/>
</dbReference>
<evidence type="ECO:0000256" key="4">
    <source>
        <dbReference type="ARBA" id="ARBA00022692"/>
    </source>
</evidence>
<evidence type="ECO:0000256" key="2">
    <source>
        <dbReference type="ARBA" id="ARBA00022475"/>
    </source>
</evidence>
<name>A0ABV5Z8H2_9GAMM</name>
<keyword evidence="5 12" id="KW-1133">Transmembrane helix</keyword>
<dbReference type="Pfam" id="PF00639">
    <property type="entry name" value="Rotamase"/>
    <property type="match status" value="1"/>
</dbReference>